<proteinExistence type="predicted"/>
<dbReference type="EMBL" id="JAGGNH010000001">
    <property type="protein sequence ID" value="KAJ0988547.1"/>
    <property type="molecule type" value="Genomic_DNA"/>
</dbReference>
<evidence type="ECO:0000256" key="5">
    <source>
        <dbReference type="ARBA" id="ARBA00023125"/>
    </source>
</evidence>
<keyword evidence="2 8" id="KW-0863">Zinc-finger</keyword>
<dbReference type="AlphaFoldDB" id="A0A9D5HUG1"/>
<evidence type="ECO:0000259" key="9">
    <source>
        <dbReference type="PROSITE" id="PS50884"/>
    </source>
</evidence>
<dbReference type="GO" id="GO:0003700">
    <property type="term" value="F:DNA-binding transcription factor activity"/>
    <property type="evidence" value="ECO:0007669"/>
    <property type="project" value="InterPro"/>
</dbReference>
<keyword evidence="1" id="KW-0479">Metal-binding</keyword>
<dbReference type="GO" id="GO:0003677">
    <property type="term" value="F:DNA binding"/>
    <property type="evidence" value="ECO:0007669"/>
    <property type="project" value="UniProtKB-UniRule"/>
</dbReference>
<dbReference type="PANTHER" id="PTHR31089:SF1">
    <property type="entry name" value="CYCLIC DOF FACTOR 3"/>
    <property type="match status" value="1"/>
</dbReference>
<evidence type="ECO:0000256" key="6">
    <source>
        <dbReference type="ARBA" id="ARBA00023163"/>
    </source>
</evidence>
<reference evidence="10" key="1">
    <citation type="submission" date="2021-03" db="EMBL/GenBank/DDBJ databases">
        <authorList>
            <person name="Li Z."/>
            <person name="Yang C."/>
        </authorList>
    </citation>
    <scope>NUCLEOTIDE SEQUENCE</scope>
    <source>
        <strain evidence="10">Dzin_1.0</strain>
        <tissue evidence="10">Leaf</tissue>
    </source>
</reference>
<evidence type="ECO:0000256" key="8">
    <source>
        <dbReference type="PROSITE-ProRule" id="PRU00071"/>
    </source>
</evidence>
<dbReference type="Pfam" id="PF02701">
    <property type="entry name" value="Zn_ribbon_Dof"/>
    <property type="match status" value="1"/>
</dbReference>
<dbReference type="PANTHER" id="PTHR31089">
    <property type="entry name" value="CYCLIC DOF FACTOR 2"/>
    <property type="match status" value="1"/>
</dbReference>
<dbReference type="InterPro" id="IPR003851">
    <property type="entry name" value="Znf_Dof"/>
</dbReference>
<evidence type="ECO:0000313" key="11">
    <source>
        <dbReference type="Proteomes" id="UP001085076"/>
    </source>
</evidence>
<keyword evidence="3" id="KW-0862">Zinc</keyword>
<keyword evidence="6" id="KW-0804">Transcription</keyword>
<dbReference type="GO" id="GO:0005634">
    <property type="term" value="C:nucleus"/>
    <property type="evidence" value="ECO:0007669"/>
    <property type="project" value="UniProtKB-SubCell"/>
</dbReference>
<comment type="caution">
    <text evidence="10">The sequence shown here is derived from an EMBL/GenBank/DDBJ whole genome shotgun (WGS) entry which is preliminary data.</text>
</comment>
<comment type="subcellular location">
    <subcellularLocation>
        <location evidence="8">Nucleus</location>
    </subcellularLocation>
</comment>
<evidence type="ECO:0000256" key="1">
    <source>
        <dbReference type="ARBA" id="ARBA00022723"/>
    </source>
</evidence>
<keyword evidence="4" id="KW-0805">Transcription regulation</keyword>
<evidence type="ECO:0000313" key="10">
    <source>
        <dbReference type="EMBL" id="KAJ0988547.1"/>
    </source>
</evidence>
<evidence type="ECO:0000256" key="7">
    <source>
        <dbReference type="ARBA" id="ARBA00023242"/>
    </source>
</evidence>
<evidence type="ECO:0000256" key="2">
    <source>
        <dbReference type="ARBA" id="ARBA00022771"/>
    </source>
</evidence>
<protein>
    <recommendedName>
        <fullName evidence="9">Dof-type domain-containing protein</fullName>
    </recommendedName>
</protein>
<dbReference type="GO" id="GO:0008270">
    <property type="term" value="F:zinc ion binding"/>
    <property type="evidence" value="ECO:0007669"/>
    <property type="project" value="UniProtKB-KW"/>
</dbReference>
<keyword evidence="11" id="KW-1185">Reference proteome</keyword>
<name>A0A9D5HUG1_9LILI</name>
<keyword evidence="7 8" id="KW-0539">Nucleus</keyword>
<organism evidence="10 11">
    <name type="scientific">Dioscorea zingiberensis</name>
    <dbReference type="NCBI Taxonomy" id="325984"/>
    <lineage>
        <taxon>Eukaryota</taxon>
        <taxon>Viridiplantae</taxon>
        <taxon>Streptophyta</taxon>
        <taxon>Embryophyta</taxon>
        <taxon>Tracheophyta</taxon>
        <taxon>Spermatophyta</taxon>
        <taxon>Magnoliopsida</taxon>
        <taxon>Liliopsida</taxon>
        <taxon>Dioscoreales</taxon>
        <taxon>Dioscoreaceae</taxon>
        <taxon>Dioscorea</taxon>
    </lineage>
</organism>
<dbReference type="PROSITE" id="PS01361">
    <property type="entry name" value="ZF_DOF_1"/>
    <property type="match status" value="1"/>
</dbReference>
<reference evidence="10" key="2">
    <citation type="journal article" date="2022" name="Hortic Res">
        <title>The genome of Dioscorea zingiberensis sheds light on the biosynthesis, origin and evolution of the medicinally important diosgenin saponins.</title>
        <authorList>
            <person name="Li Y."/>
            <person name="Tan C."/>
            <person name="Li Z."/>
            <person name="Guo J."/>
            <person name="Li S."/>
            <person name="Chen X."/>
            <person name="Wang C."/>
            <person name="Dai X."/>
            <person name="Yang H."/>
            <person name="Song W."/>
            <person name="Hou L."/>
            <person name="Xu J."/>
            <person name="Tong Z."/>
            <person name="Xu A."/>
            <person name="Yuan X."/>
            <person name="Wang W."/>
            <person name="Yang Q."/>
            <person name="Chen L."/>
            <person name="Sun Z."/>
            <person name="Wang K."/>
            <person name="Pan B."/>
            <person name="Chen J."/>
            <person name="Bao Y."/>
            <person name="Liu F."/>
            <person name="Qi X."/>
            <person name="Gang D.R."/>
            <person name="Wen J."/>
            <person name="Li J."/>
        </authorList>
    </citation>
    <scope>NUCLEOTIDE SEQUENCE</scope>
    <source>
        <strain evidence="10">Dzin_1.0</strain>
    </source>
</reference>
<dbReference type="Proteomes" id="UP001085076">
    <property type="component" value="Miscellaneous, Linkage group lg01"/>
</dbReference>
<evidence type="ECO:0000256" key="4">
    <source>
        <dbReference type="ARBA" id="ARBA00023015"/>
    </source>
</evidence>
<accession>A0A9D5HUG1</accession>
<evidence type="ECO:0000256" key="3">
    <source>
        <dbReference type="ARBA" id="ARBA00022833"/>
    </source>
</evidence>
<keyword evidence="5 8" id="KW-0238">DNA-binding</keyword>
<dbReference type="PROSITE" id="PS50884">
    <property type="entry name" value="ZF_DOF_2"/>
    <property type="match status" value="1"/>
</dbReference>
<feature type="domain" description="Dof-type" evidence="9">
    <location>
        <begin position="66"/>
        <end position="120"/>
    </location>
</feature>
<sequence>MPIENKDPSIKLFGRTIPVSSCGFADKDLSIKEQNYASPNSDSKIKKPKTCTDDQAKEMKKPDKTLACPRCTSSDTKFCYFNNYNTSQPRHFCRQCQRYWTAGGTIRNVPIGAGRRQNKISASRSKHWQELKSNGTVLSFSATDTLTDPWSSIAYSSTLGKHTRDEEEKCSWISKTLRIDDSVHGGGLFNGIHSKNHTIDDASQVFHANPAPLFLSLEFHERS</sequence>
<dbReference type="OrthoDB" id="1927254at2759"/>
<gene>
    <name evidence="10" type="ORF">J5N97_006903</name>
</gene>
<dbReference type="InterPro" id="IPR045174">
    <property type="entry name" value="Dof"/>
</dbReference>